<reference evidence="1" key="1">
    <citation type="submission" date="2020-04" db="EMBL/GenBank/DDBJ databases">
        <authorList>
            <person name="Broberg M."/>
        </authorList>
    </citation>
    <scope>NUCLEOTIDE SEQUENCE</scope>
</reference>
<reference evidence="1" key="2">
    <citation type="submission" date="2021-10" db="EMBL/GenBank/DDBJ databases">
        <authorList>
            <person name="Piombo E."/>
        </authorList>
    </citation>
    <scope>NUCLEOTIDE SEQUENCE</scope>
</reference>
<comment type="caution">
    <text evidence="1">The sequence shown here is derived from an EMBL/GenBank/DDBJ whole genome shotgun (WGS) entry which is preliminary data.</text>
</comment>
<evidence type="ECO:0000313" key="2">
    <source>
        <dbReference type="Proteomes" id="UP000836387"/>
    </source>
</evidence>
<dbReference type="Proteomes" id="UP000836387">
    <property type="component" value="Unassembled WGS sequence"/>
</dbReference>
<name>A0ACA9UN59_BIOOC</name>
<proteinExistence type="predicted"/>
<organism evidence="1 2">
    <name type="scientific">Clonostachys rosea f. rosea IK726</name>
    <dbReference type="NCBI Taxonomy" id="1349383"/>
    <lineage>
        <taxon>Eukaryota</taxon>
        <taxon>Fungi</taxon>
        <taxon>Dikarya</taxon>
        <taxon>Ascomycota</taxon>
        <taxon>Pezizomycotina</taxon>
        <taxon>Sordariomycetes</taxon>
        <taxon>Hypocreomycetidae</taxon>
        <taxon>Hypocreales</taxon>
        <taxon>Bionectriaceae</taxon>
        <taxon>Clonostachys</taxon>
    </lineage>
</organism>
<dbReference type="EMBL" id="CADEHS020000544">
    <property type="protein sequence ID" value="CAG9953782.1"/>
    <property type="molecule type" value="Genomic_DNA"/>
</dbReference>
<keyword evidence="2" id="KW-1185">Reference proteome</keyword>
<gene>
    <name evidence="1" type="ORF">CRV2_00019703</name>
</gene>
<protein>
    <submittedName>
        <fullName evidence="1">Uncharacterized protein</fullName>
    </submittedName>
</protein>
<evidence type="ECO:0000313" key="1">
    <source>
        <dbReference type="EMBL" id="CAG9953782.1"/>
    </source>
</evidence>
<sequence length="182" mass="19941">MRTSVNALTSGLQAGPYIGNDLFATTCRREADAWLYISRYILLERFQILVIQLGFTIGQAKVSRKFEGEVSAFPTRAQMASLAISLGIATSVLIRKSTNEIAVAYPELPLEVIESTINGVNSEIFELFGGETRLAVARNVAQNVGRVFYLNVAGAGLGFVCILFMKFERMDLTTKALYEGGE</sequence>
<accession>A0ACA9UN59</accession>